<feature type="transmembrane region" description="Helical" evidence="1">
    <location>
        <begin position="95"/>
        <end position="116"/>
    </location>
</feature>
<dbReference type="InterPro" id="IPR026870">
    <property type="entry name" value="Zinc_ribbon_dom"/>
</dbReference>
<reference evidence="5" key="1">
    <citation type="submission" date="2017-04" db="EMBL/GenBank/DDBJ databases">
        <title>Comparative genomics and description of representatives of a novel lineage of planctomycetes thriving in anoxic sediments.</title>
        <authorList>
            <person name="Spring S."/>
            <person name="Bunk B."/>
            <person name="Sproer C."/>
        </authorList>
    </citation>
    <scope>NUCLEOTIDE SEQUENCE [LARGE SCALE GENOMIC DNA]</scope>
    <source>
        <strain evidence="5">ST-PulAB-D4</strain>
    </source>
</reference>
<dbReference type="EMBL" id="CP021023">
    <property type="protein sequence ID" value="ARN57394.1"/>
    <property type="molecule type" value="Genomic_DNA"/>
</dbReference>
<dbReference type="STRING" id="1941349.STSP1_01801"/>
<dbReference type="AlphaFoldDB" id="A0A1W6LNQ2"/>
<organism evidence="4 5">
    <name type="scientific">Sedimentisphaera salicampi</name>
    <dbReference type="NCBI Taxonomy" id="1941349"/>
    <lineage>
        <taxon>Bacteria</taxon>
        <taxon>Pseudomonadati</taxon>
        <taxon>Planctomycetota</taxon>
        <taxon>Phycisphaerae</taxon>
        <taxon>Sedimentisphaerales</taxon>
        <taxon>Sedimentisphaeraceae</taxon>
        <taxon>Sedimentisphaera</taxon>
    </lineage>
</organism>
<accession>A0A1W6LNQ2</accession>
<dbReference type="RefSeq" id="WP_085756702.1">
    <property type="nucleotide sequence ID" value="NZ_CP021023.1"/>
</dbReference>
<dbReference type="Pfam" id="PF13240">
    <property type="entry name" value="Zn_Ribbon_1"/>
    <property type="match status" value="1"/>
</dbReference>
<evidence type="ECO:0000259" key="3">
    <source>
        <dbReference type="Pfam" id="PF13240"/>
    </source>
</evidence>
<dbReference type="Pfam" id="PF03703">
    <property type="entry name" value="bPH_2"/>
    <property type="match status" value="1"/>
</dbReference>
<sequence length="210" mass="23385">MYCSKCGRQISDDARFCEGCGAPTAEYNSAGSSQNDYTQHDAGSPSIKVSPTFNPLLSVASFIPVQLFLTAWGAGFLGGMSLGAVKAWKLGIPEWAPFVFFGAIFFFAVPALVYFFKKKTYEKTEYRFFKDRLEYSEGFLTAQDKTIKYDKITETSMRRGVVQKRFGLGTIFLATPASGYQQNRASSGIRIKDVEQPEKLYSQIESLIGK</sequence>
<proteinExistence type="predicted"/>
<feature type="domain" description="Zinc-ribbon" evidence="3">
    <location>
        <begin position="2"/>
        <end position="23"/>
    </location>
</feature>
<evidence type="ECO:0000259" key="2">
    <source>
        <dbReference type="Pfam" id="PF03703"/>
    </source>
</evidence>
<evidence type="ECO:0000256" key="1">
    <source>
        <dbReference type="SAM" id="Phobius"/>
    </source>
</evidence>
<evidence type="ECO:0000313" key="4">
    <source>
        <dbReference type="EMBL" id="ARN57394.1"/>
    </source>
</evidence>
<protein>
    <submittedName>
        <fullName evidence="4">Putative membrane protein</fullName>
    </submittedName>
</protein>
<dbReference type="InterPro" id="IPR005182">
    <property type="entry name" value="YdbS-like_PH"/>
</dbReference>
<dbReference type="Proteomes" id="UP000193334">
    <property type="component" value="Chromosome"/>
</dbReference>
<feature type="transmembrane region" description="Helical" evidence="1">
    <location>
        <begin position="56"/>
        <end position="75"/>
    </location>
</feature>
<keyword evidence="1" id="KW-0812">Transmembrane</keyword>
<keyword evidence="1" id="KW-1133">Transmembrane helix</keyword>
<feature type="domain" description="YdbS-like PH" evidence="2">
    <location>
        <begin position="121"/>
        <end position="204"/>
    </location>
</feature>
<keyword evidence="5" id="KW-1185">Reference proteome</keyword>
<name>A0A1W6LNQ2_9BACT</name>
<dbReference type="KEGG" id="pbp:STSP1_01801"/>
<keyword evidence="1" id="KW-0472">Membrane</keyword>
<gene>
    <name evidence="4" type="ORF">STSP1_01801</name>
</gene>
<evidence type="ECO:0000313" key="5">
    <source>
        <dbReference type="Proteomes" id="UP000193334"/>
    </source>
</evidence>